<gene>
    <name evidence="6" type="ordered locus">HacjB3_15521</name>
    <name evidence="7" type="ORF">C497_01735</name>
</gene>
<evidence type="ECO:0000256" key="4">
    <source>
        <dbReference type="SAM" id="MobiDB-lite"/>
    </source>
</evidence>
<dbReference type="GeneID" id="9420909"/>
<dbReference type="CDD" id="cd00090">
    <property type="entry name" value="HTH_ARSR"/>
    <property type="match status" value="1"/>
</dbReference>
<keyword evidence="1" id="KW-0805">Transcription regulation</keyword>
<dbReference type="Proteomes" id="UP000011645">
    <property type="component" value="Unassembled WGS sequence"/>
</dbReference>
<dbReference type="SMART" id="SM00344">
    <property type="entry name" value="HTH_ASNC"/>
    <property type="match status" value="1"/>
</dbReference>
<dbReference type="PANTHER" id="PTHR30154">
    <property type="entry name" value="LEUCINE-RESPONSIVE REGULATORY PROTEIN"/>
    <property type="match status" value="1"/>
</dbReference>
<dbReference type="InterPro" id="IPR036388">
    <property type="entry name" value="WH-like_DNA-bd_sf"/>
</dbReference>
<evidence type="ECO:0000256" key="2">
    <source>
        <dbReference type="ARBA" id="ARBA00023125"/>
    </source>
</evidence>
<evidence type="ECO:0000313" key="7">
    <source>
        <dbReference type="EMBL" id="ELY41441.1"/>
    </source>
</evidence>
<geneLocation type="plasmid" evidence="6 8">
    <name>1</name>
</geneLocation>
<reference evidence="7 9" key="2">
    <citation type="journal article" date="2014" name="PLoS Genet.">
        <title>Phylogenetically driven sequencing of extremely halophilic archaea reveals strategies for static and dynamic osmo-response.</title>
        <authorList>
            <person name="Becker E.A."/>
            <person name="Seitzer P.M."/>
            <person name="Tritt A."/>
            <person name="Larsen D."/>
            <person name="Krusor M."/>
            <person name="Yao A.I."/>
            <person name="Wu D."/>
            <person name="Madern D."/>
            <person name="Eisen J.A."/>
            <person name="Darling A.E."/>
            <person name="Facciotti M.T."/>
        </authorList>
    </citation>
    <scope>NUCLEOTIDE SEQUENCE [LARGE SCALE GENOMIC DNA]</scope>
    <source>
        <strain evidence="7">B3</strain>
        <strain evidence="9">DSM 18796 / CECT 7217 / JCM 14584 / KCTC 4019 / B3</strain>
    </source>
</reference>
<dbReference type="PANTHER" id="PTHR30154:SF34">
    <property type="entry name" value="TRANSCRIPTIONAL REGULATOR AZLB"/>
    <property type="match status" value="1"/>
</dbReference>
<dbReference type="PROSITE" id="PS00519">
    <property type="entry name" value="HTH_ASNC_1"/>
    <property type="match status" value="1"/>
</dbReference>
<evidence type="ECO:0000259" key="5">
    <source>
        <dbReference type="PROSITE" id="PS50956"/>
    </source>
</evidence>
<dbReference type="PROSITE" id="PS50956">
    <property type="entry name" value="HTH_ASNC_2"/>
    <property type="match status" value="1"/>
</dbReference>
<evidence type="ECO:0000313" key="6">
    <source>
        <dbReference type="EMBL" id="ADJ16464.1"/>
    </source>
</evidence>
<accession>D8JB11</accession>
<dbReference type="InterPro" id="IPR011991">
    <property type="entry name" value="ArsR-like_HTH"/>
</dbReference>
<dbReference type="InterPro" id="IPR019885">
    <property type="entry name" value="Tscrpt_reg_HTH_AsnC-type_CS"/>
</dbReference>
<dbReference type="OrthoDB" id="57033at2157"/>
<dbReference type="AlphaFoldDB" id="D8JB11"/>
<organism evidence="6 8">
    <name type="scientific">Halalkalicoccus jeotgali (strain DSM 18796 / CECT 7217 / JCM 14584 / KCTC 4019 / B3)</name>
    <dbReference type="NCBI Taxonomy" id="795797"/>
    <lineage>
        <taxon>Archaea</taxon>
        <taxon>Methanobacteriati</taxon>
        <taxon>Methanobacteriota</taxon>
        <taxon>Stenosarchaea group</taxon>
        <taxon>Halobacteria</taxon>
        <taxon>Halobacteriales</taxon>
        <taxon>Halococcaceae</taxon>
        <taxon>Halalkalicoccus</taxon>
    </lineage>
</organism>
<keyword evidence="2" id="KW-0238">DNA-binding</keyword>
<reference evidence="6 8" key="1">
    <citation type="journal article" date="2010" name="J. Bacteriol.">
        <title>Complete genome sequence of Halalkalicoccus jeotgali B3(T), an extremely halophilic archaeon.</title>
        <authorList>
            <person name="Roh S.W."/>
            <person name="Nam Y.D."/>
            <person name="Nam S.H."/>
            <person name="Choi S.H."/>
            <person name="Park H.S."/>
            <person name="Bae J.W."/>
        </authorList>
    </citation>
    <scope>NUCLEOTIDE SEQUENCE [LARGE SCALE GENOMIC DNA]</scope>
    <source>
        <strain evidence="6">B3</strain>
        <strain evidence="8">DSM 18796 / CECT 7217 / JCM 14584 / KCTC 4019 / B3</strain>
        <plasmid evidence="8">1</plasmid>
    </source>
</reference>
<dbReference type="RefSeq" id="WP_008414008.1">
    <property type="nucleotide sequence ID" value="NC_014298.1"/>
</dbReference>
<dbReference type="PRINTS" id="PR00033">
    <property type="entry name" value="HTHASNC"/>
</dbReference>
<proteinExistence type="predicted"/>
<dbReference type="EMBL" id="AOHV01000005">
    <property type="protein sequence ID" value="ELY41441.1"/>
    <property type="molecule type" value="Genomic_DNA"/>
</dbReference>
<keyword evidence="9" id="KW-1185">Reference proteome</keyword>
<dbReference type="Gene3D" id="1.10.10.10">
    <property type="entry name" value="Winged helix-like DNA-binding domain superfamily/Winged helix DNA-binding domain"/>
    <property type="match status" value="1"/>
</dbReference>
<evidence type="ECO:0000256" key="3">
    <source>
        <dbReference type="ARBA" id="ARBA00023163"/>
    </source>
</evidence>
<dbReference type="Pfam" id="PF13412">
    <property type="entry name" value="HTH_24"/>
    <property type="match status" value="1"/>
</dbReference>
<feature type="domain" description="HTH asnC-type" evidence="5">
    <location>
        <begin position="11"/>
        <end position="73"/>
    </location>
</feature>
<dbReference type="SUPFAM" id="SSF46785">
    <property type="entry name" value="Winged helix' DNA-binding domain"/>
    <property type="match status" value="1"/>
</dbReference>
<dbReference type="KEGG" id="hje:HacjB3_15521"/>
<dbReference type="InterPro" id="IPR019888">
    <property type="entry name" value="Tscrpt_reg_AsnC-like"/>
</dbReference>
<dbReference type="EMBL" id="CP002063">
    <property type="protein sequence ID" value="ADJ16464.1"/>
    <property type="molecule type" value="Genomic_DNA"/>
</dbReference>
<feature type="region of interest" description="Disordered" evidence="4">
    <location>
        <begin position="158"/>
        <end position="183"/>
    </location>
</feature>
<dbReference type="InterPro" id="IPR036390">
    <property type="entry name" value="WH_DNA-bd_sf"/>
</dbReference>
<sequence length="183" mass="20580">MVKEQDGNVVLDDLDREILYELQQDARKTTHEEISTTVGVSQSTVRNRITALEEAGVIKTYAPELDYERAGFSLRVQFICTARMDHRHQAARDALDIGGVITVQEMVTSEHNLLIEVIATSSQDLTEITRELGNLNLDIHTSQIVTSTFNQPFNYFEHSHSRAESSDVPEDTTIEHAPPADQE</sequence>
<keyword evidence="6" id="KW-0614">Plasmid</keyword>
<dbReference type="Proteomes" id="UP000000390">
    <property type="component" value="Plasmid 1"/>
</dbReference>
<dbReference type="HOGENOM" id="CLU_091233_2_0_2"/>
<evidence type="ECO:0000313" key="9">
    <source>
        <dbReference type="Proteomes" id="UP000011645"/>
    </source>
</evidence>
<protein>
    <submittedName>
        <fullName evidence="6">Asn family transcriptional regulator</fullName>
    </submittedName>
</protein>
<dbReference type="GO" id="GO:0005829">
    <property type="term" value="C:cytosol"/>
    <property type="evidence" value="ECO:0007669"/>
    <property type="project" value="TreeGrafter"/>
</dbReference>
<keyword evidence="3" id="KW-0804">Transcription</keyword>
<dbReference type="InterPro" id="IPR000485">
    <property type="entry name" value="AsnC-type_HTH_dom"/>
</dbReference>
<name>D8JB11_HALJB</name>
<dbReference type="eggNOG" id="arCOG01583">
    <property type="taxonomic scope" value="Archaea"/>
</dbReference>
<dbReference type="GO" id="GO:0043200">
    <property type="term" value="P:response to amino acid"/>
    <property type="evidence" value="ECO:0007669"/>
    <property type="project" value="TreeGrafter"/>
</dbReference>
<evidence type="ECO:0000256" key="1">
    <source>
        <dbReference type="ARBA" id="ARBA00023015"/>
    </source>
</evidence>
<dbReference type="GO" id="GO:0043565">
    <property type="term" value="F:sequence-specific DNA binding"/>
    <property type="evidence" value="ECO:0007669"/>
    <property type="project" value="InterPro"/>
</dbReference>
<dbReference type="PATRIC" id="fig|795797.18.peg.3084"/>
<evidence type="ECO:0000313" key="8">
    <source>
        <dbReference type="Proteomes" id="UP000000390"/>
    </source>
</evidence>